<evidence type="ECO:0000313" key="2">
    <source>
        <dbReference type="Proteomes" id="UP000771749"/>
    </source>
</evidence>
<dbReference type="AlphaFoldDB" id="A0A940IFT1"/>
<reference evidence="1" key="2">
    <citation type="journal article" date="2021" name="PeerJ">
        <title>Extensive microbial diversity within the chicken gut microbiome revealed by metagenomics and culture.</title>
        <authorList>
            <person name="Gilroy R."/>
            <person name="Ravi A."/>
            <person name="Getino M."/>
            <person name="Pursley I."/>
            <person name="Horton D.L."/>
            <person name="Alikhan N.F."/>
            <person name="Baker D."/>
            <person name="Gharbi K."/>
            <person name="Hall N."/>
            <person name="Watson M."/>
            <person name="Adriaenssens E.M."/>
            <person name="Foster-Nyarko E."/>
            <person name="Jarju S."/>
            <person name="Secka A."/>
            <person name="Antonio M."/>
            <person name="Oren A."/>
            <person name="Chaudhuri R.R."/>
            <person name="La Ragione R."/>
            <person name="Hildebrand F."/>
            <person name="Pallen M.J."/>
        </authorList>
    </citation>
    <scope>NUCLEOTIDE SEQUENCE</scope>
    <source>
        <strain evidence="1">F1-3629</strain>
    </source>
</reference>
<accession>A0A940IFT1</accession>
<comment type="caution">
    <text evidence="1">The sequence shown here is derived from an EMBL/GenBank/DDBJ whole genome shotgun (WGS) entry which is preliminary data.</text>
</comment>
<evidence type="ECO:0000313" key="1">
    <source>
        <dbReference type="EMBL" id="MBO8453292.1"/>
    </source>
</evidence>
<proteinExistence type="predicted"/>
<organism evidence="1 2">
    <name type="scientific">Candidatus Cryptobacteroides gallistercoris</name>
    <dbReference type="NCBI Taxonomy" id="2840765"/>
    <lineage>
        <taxon>Bacteria</taxon>
        <taxon>Pseudomonadati</taxon>
        <taxon>Bacteroidota</taxon>
        <taxon>Bacteroidia</taxon>
        <taxon>Bacteroidales</taxon>
        <taxon>Candidatus Cryptobacteroides</taxon>
    </lineage>
</organism>
<gene>
    <name evidence="1" type="ORF">IAC07_01045</name>
</gene>
<sequence length="195" mass="22546">MSGNRIIGIRAAYILFLLPLFMTNSCSHESCGSRVEPESKYERADVYYLTRPEWGIFYFAFPTLSLYFDGSGATDMLEKTTQKYVIGNRDTLNYISSRISSAEKTPSSYNRYICPCVMVLLYDYDSVTVDTLSTNTYPESSLQFNSSEFYDSGLAVFLTEMVLRRSPEWRSLLEYAPEFYREKYIPEEYLVGGRK</sequence>
<dbReference type="Proteomes" id="UP000771749">
    <property type="component" value="Unassembled WGS sequence"/>
</dbReference>
<reference evidence="1" key="1">
    <citation type="submission" date="2020-10" db="EMBL/GenBank/DDBJ databases">
        <authorList>
            <person name="Gilroy R."/>
        </authorList>
    </citation>
    <scope>NUCLEOTIDE SEQUENCE</scope>
    <source>
        <strain evidence="1">F1-3629</strain>
    </source>
</reference>
<name>A0A940IFT1_9BACT</name>
<protein>
    <submittedName>
        <fullName evidence="1">Uncharacterized protein</fullName>
    </submittedName>
</protein>
<dbReference type="EMBL" id="JADIMJ010000018">
    <property type="protein sequence ID" value="MBO8453292.1"/>
    <property type="molecule type" value="Genomic_DNA"/>
</dbReference>